<evidence type="ECO:0000313" key="2">
    <source>
        <dbReference type="Proteomes" id="UP001454036"/>
    </source>
</evidence>
<sequence>MKDDESIASYNTKIKDISNKSFSLGELMLEEKLVMKILKTLPKKLESKVTSIEEVEDLTKMKIDELIGPLTTYEMKIDDSE</sequence>
<dbReference type="Proteomes" id="UP001454036">
    <property type="component" value="Unassembled WGS sequence"/>
</dbReference>
<organism evidence="1 2">
    <name type="scientific">Lithospermum erythrorhizon</name>
    <name type="common">Purple gromwell</name>
    <name type="synonym">Lithospermum officinale var. erythrorhizon</name>
    <dbReference type="NCBI Taxonomy" id="34254"/>
    <lineage>
        <taxon>Eukaryota</taxon>
        <taxon>Viridiplantae</taxon>
        <taxon>Streptophyta</taxon>
        <taxon>Embryophyta</taxon>
        <taxon>Tracheophyta</taxon>
        <taxon>Spermatophyta</taxon>
        <taxon>Magnoliopsida</taxon>
        <taxon>eudicotyledons</taxon>
        <taxon>Gunneridae</taxon>
        <taxon>Pentapetalae</taxon>
        <taxon>asterids</taxon>
        <taxon>lamiids</taxon>
        <taxon>Boraginales</taxon>
        <taxon>Boraginaceae</taxon>
        <taxon>Boraginoideae</taxon>
        <taxon>Lithospermeae</taxon>
        <taxon>Lithospermum</taxon>
    </lineage>
</organism>
<gene>
    <name evidence="1" type="ORF">LIER_38817</name>
</gene>
<comment type="caution">
    <text evidence="1">The sequence shown here is derived from an EMBL/GenBank/DDBJ whole genome shotgun (WGS) entry which is preliminary data.</text>
</comment>
<evidence type="ECO:0000313" key="1">
    <source>
        <dbReference type="EMBL" id="GAA0159204.1"/>
    </source>
</evidence>
<dbReference type="Pfam" id="PF14223">
    <property type="entry name" value="Retrotran_gag_2"/>
    <property type="match status" value="1"/>
</dbReference>
<keyword evidence="2" id="KW-1185">Reference proteome</keyword>
<dbReference type="AlphaFoldDB" id="A0AAV3Q626"/>
<dbReference type="EMBL" id="BAABME010020056">
    <property type="protein sequence ID" value="GAA0159204.1"/>
    <property type="molecule type" value="Genomic_DNA"/>
</dbReference>
<accession>A0AAV3Q626</accession>
<name>A0AAV3Q626_LITER</name>
<protein>
    <submittedName>
        <fullName evidence="1">Uncharacterized protein</fullName>
    </submittedName>
</protein>
<proteinExistence type="predicted"/>
<reference evidence="1 2" key="1">
    <citation type="submission" date="2024-01" db="EMBL/GenBank/DDBJ databases">
        <title>The complete chloroplast genome sequence of Lithospermum erythrorhizon: insights into the phylogenetic relationship among Boraginaceae species and the maternal lineages of purple gromwells.</title>
        <authorList>
            <person name="Okada T."/>
            <person name="Watanabe K."/>
        </authorList>
    </citation>
    <scope>NUCLEOTIDE SEQUENCE [LARGE SCALE GENOMIC DNA]</scope>
</reference>